<protein>
    <submittedName>
        <fullName evidence="9">DHA2 family multidrug resistance protein</fullName>
    </submittedName>
</protein>
<keyword evidence="5 7" id="KW-1133">Transmembrane helix</keyword>
<gene>
    <name evidence="9" type="ORF">B0I00_1098</name>
</gene>
<dbReference type="InterPro" id="IPR004638">
    <property type="entry name" value="EmrB-like"/>
</dbReference>
<dbReference type="RefSeq" id="WP_100866279.1">
    <property type="nucleotide sequence ID" value="NZ_PHUF01000002.1"/>
</dbReference>
<dbReference type="InterPro" id="IPR011701">
    <property type="entry name" value="MFS"/>
</dbReference>
<organism evidence="9 10">
    <name type="scientific">Novosphingobium kunmingense</name>
    <dbReference type="NCBI Taxonomy" id="1211806"/>
    <lineage>
        <taxon>Bacteria</taxon>
        <taxon>Pseudomonadati</taxon>
        <taxon>Pseudomonadota</taxon>
        <taxon>Alphaproteobacteria</taxon>
        <taxon>Sphingomonadales</taxon>
        <taxon>Sphingomonadaceae</taxon>
        <taxon>Novosphingobium</taxon>
    </lineage>
</organism>
<keyword evidence="3" id="KW-1003">Cell membrane</keyword>
<dbReference type="PROSITE" id="PS50850">
    <property type="entry name" value="MFS"/>
    <property type="match status" value="1"/>
</dbReference>
<dbReference type="PANTHER" id="PTHR23501">
    <property type="entry name" value="MAJOR FACILITATOR SUPERFAMILY"/>
    <property type="match status" value="1"/>
</dbReference>
<comment type="caution">
    <text evidence="9">The sequence shown here is derived from an EMBL/GenBank/DDBJ whole genome shotgun (WGS) entry which is preliminary data.</text>
</comment>
<feature type="transmembrane region" description="Helical" evidence="7">
    <location>
        <begin position="497"/>
        <end position="514"/>
    </location>
</feature>
<dbReference type="Proteomes" id="UP000232587">
    <property type="component" value="Unassembled WGS sequence"/>
</dbReference>
<evidence type="ECO:0000256" key="2">
    <source>
        <dbReference type="ARBA" id="ARBA00022448"/>
    </source>
</evidence>
<dbReference type="Pfam" id="PF07690">
    <property type="entry name" value="MFS_1"/>
    <property type="match status" value="1"/>
</dbReference>
<feature type="transmembrane region" description="Helical" evidence="7">
    <location>
        <begin position="219"/>
        <end position="236"/>
    </location>
</feature>
<dbReference type="SUPFAM" id="SSF103473">
    <property type="entry name" value="MFS general substrate transporter"/>
    <property type="match status" value="1"/>
</dbReference>
<evidence type="ECO:0000313" key="10">
    <source>
        <dbReference type="Proteomes" id="UP000232587"/>
    </source>
</evidence>
<accession>A0A2N0I3Y2</accession>
<dbReference type="EMBL" id="PHUF01000002">
    <property type="protein sequence ID" value="PKB25890.1"/>
    <property type="molecule type" value="Genomic_DNA"/>
</dbReference>
<evidence type="ECO:0000256" key="3">
    <source>
        <dbReference type="ARBA" id="ARBA00022475"/>
    </source>
</evidence>
<dbReference type="AlphaFoldDB" id="A0A2N0I3Y2"/>
<sequence>MASAAARGRPAAGAASVEAGDVAALPVANPGLVVFGIMTASLLQILDTTIANVAIPDMRAALGATPDQISWVLTSYIVASAVAMPATGWLSDRIGSRRLFVLSTAGFVIASMLCGMAQNITQMVLFRTLQGISGAFISPLSQAAMLDTNPPSRQPQMMAIWGMGLMAGPILGPILGGYLTENWNWRWVFYVNVPLGIIALAILIAQLPSRPITIKRFDFFGYGMITLAIASLQLMLDRGNHVDWFESYEVWTYAIVMACAVWMGGVHFVTRRGETLFSPLLFANRSFVVAFLFMFVMGVVMFSSMALLPTMLQQLLGYSVIGTGWALMPRGVGTLVSMWVSGQMIRRGVDARFVVIAGFLLTALSFYEMSGWSLAVDTWPIYVCGVIQGLGIGLLFIPLNNSAFATLPPHLRTEGSSLLNLSRSLGASVGIAVTTALLARNLQISHSDLASHVTASMTALIDFSTVDRFQSLGTAALSMVDAEINRQAAMIAYIDNYYLLMWMSLVAIPMAFLLRRPSPLAGPVKADIPH</sequence>
<feature type="transmembrane region" description="Helical" evidence="7">
    <location>
        <begin position="349"/>
        <end position="367"/>
    </location>
</feature>
<dbReference type="OrthoDB" id="9812221at2"/>
<comment type="subcellular location">
    <subcellularLocation>
        <location evidence="1">Cell membrane</location>
        <topology evidence="1">Multi-pass membrane protein</topology>
    </subcellularLocation>
</comment>
<feature type="transmembrane region" description="Helical" evidence="7">
    <location>
        <begin position="124"/>
        <end position="146"/>
    </location>
</feature>
<keyword evidence="2" id="KW-0813">Transport</keyword>
<dbReference type="Gene3D" id="1.20.1250.20">
    <property type="entry name" value="MFS general substrate transporter like domains"/>
    <property type="match status" value="1"/>
</dbReference>
<dbReference type="PRINTS" id="PR01036">
    <property type="entry name" value="TCRTETB"/>
</dbReference>
<evidence type="ECO:0000259" key="8">
    <source>
        <dbReference type="PROSITE" id="PS50850"/>
    </source>
</evidence>
<name>A0A2N0I3Y2_9SPHN</name>
<feature type="transmembrane region" description="Helical" evidence="7">
    <location>
        <begin position="158"/>
        <end position="179"/>
    </location>
</feature>
<proteinExistence type="predicted"/>
<feature type="transmembrane region" description="Helical" evidence="7">
    <location>
        <begin position="68"/>
        <end position="87"/>
    </location>
</feature>
<evidence type="ECO:0000256" key="1">
    <source>
        <dbReference type="ARBA" id="ARBA00004651"/>
    </source>
</evidence>
<evidence type="ECO:0000256" key="7">
    <source>
        <dbReference type="SAM" id="Phobius"/>
    </source>
</evidence>
<dbReference type="PANTHER" id="PTHR23501:SF174">
    <property type="entry name" value="MULTIDRUG EXPORT PROTEIN EMRB-RELATED"/>
    <property type="match status" value="1"/>
</dbReference>
<feature type="transmembrane region" description="Helical" evidence="7">
    <location>
        <begin position="251"/>
        <end position="270"/>
    </location>
</feature>
<evidence type="ECO:0000256" key="4">
    <source>
        <dbReference type="ARBA" id="ARBA00022692"/>
    </source>
</evidence>
<evidence type="ECO:0000256" key="5">
    <source>
        <dbReference type="ARBA" id="ARBA00022989"/>
    </source>
</evidence>
<keyword evidence="6 7" id="KW-0472">Membrane</keyword>
<evidence type="ECO:0000256" key="6">
    <source>
        <dbReference type="ARBA" id="ARBA00023136"/>
    </source>
</evidence>
<keyword evidence="4 7" id="KW-0812">Transmembrane</keyword>
<dbReference type="NCBIfam" id="TIGR00711">
    <property type="entry name" value="efflux_EmrB"/>
    <property type="match status" value="1"/>
</dbReference>
<feature type="transmembrane region" description="Helical" evidence="7">
    <location>
        <begin position="185"/>
        <end position="207"/>
    </location>
</feature>
<feature type="transmembrane region" description="Helical" evidence="7">
    <location>
        <begin position="99"/>
        <end position="118"/>
    </location>
</feature>
<dbReference type="InterPro" id="IPR036259">
    <property type="entry name" value="MFS_trans_sf"/>
</dbReference>
<dbReference type="CDD" id="cd17503">
    <property type="entry name" value="MFS_LmrB_MDR_like"/>
    <property type="match status" value="1"/>
</dbReference>
<dbReference type="GO" id="GO:0022857">
    <property type="term" value="F:transmembrane transporter activity"/>
    <property type="evidence" value="ECO:0007669"/>
    <property type="project" value="InterPro"/>
</dbReference>
<feature type="transmembrane region" description="Helical" evidence="7">
    <location>
        <begin position="282"/>
        <end position="305"/>
    </location>
</feature>
<feature type="transmembrane region" description="Helical" evidence="7">
    <location>
        <begin position="379"/>
        <end position="397"/>
    </location>
</feature>
<keyword evidence="10" id="KW-1185">Reference proteome</keyword>
<dbReference type="GO" id="GO:0005886">
    <property type="term" value="C:plasma membrane"/>
    <property type="evidence" value="ECO:0007669"/>
    <property type="project" value="UniProtKB-SubCell"/>
</dbReference>
<dbReference type="InterPro" id="IPR020846">
    <property type="entry name" value="MFS_dom"/>
</dbReference>
<dbReference type="Gene3D" id="1.20.1720.10">
    <property type="entry name" value="Multidrug resistance protein D"/>
    <property type="match status" value="1"/>
</dbReference>
<feature type="domain" description="Major facilitator superfamily (MFS) profile" evidence="8">
    <location>
        <begin position="33"/>
        <end position="519"/>
    </location>
</feature>
<reference evidence="9 10" key="1">
    <citation type="submission" date="2017-11" db="EMBL/GenBank/DDBJ databases">
        <title>Genomic Encyclopedia of Type Strains, Phase III (KMG-III): the genomes of soil and plant-associated and newly described type strains.</title>
        <authorList>
            <person name="Whitman W."/>
        </authorList>
    </citation>
    <scope>NUCLEOTIDE SEQUENCE [LARGE SCALE GENOMIC DNA]</scope>
    <source>
        <strain evidence="9 10">CGMCC 1.12274</strain>
    </source>
</reference>
<evidence type="ECO:0000313" key="9">
    <source>
        <dbReference type="EMBL" id="PKB25890.1"/>
    </source>
</evidence>